<dbReference type="Pfam" id="PF11974">
    <property type="entry name" value="bMG3"/>
    <property type="match status" value="1"/>
</dbReference>
<dbReference type="Pfam" id="PF17962">
    <property type="entry name" value="bMG6"/>
    <property type="match status" value="1"/>
</dbReference>
<feature type="region of interest" description="Disordered" evidence="3">
    <location>
        <begin position="570"/>
        <end position="611"/>
    </location>
</feature>
<dbReference type="InterPro" id="IPR011625">
    <property type="entry name" value="A2M_N_BRD"/>
</dbReference>
<accession>A0ABT1QQC2</accession>
<dbReference type="RefSeq" id="WP_255913230.1">
    <property type="nucleotide sequence ID" value="NZ_JANFQO010000005.1"/>
</dbReference>
<evidence type="ECO:0000256" key="2">
    <source>
        <dbReference type="ARBA" id="ARBA00022729"/>
    </source>
</evidence>
<dbReference type="CDD" id="cd02891">
    <property type="entry name" value="A2M_like"/>
    <property type="match status" value="1"/>
</dbReference>
<dbReference type="Proteomes" id="UP001165498">
    <property type="component" value="Unassembled WGS sequence"/>
</dbReference>
<dbReference type="SMART" id="SM01360">
    <property type="entry name" value="A2M"/>
    <property type="match status" value="1"/>
</dbReference>
<dbReference type="InterPro" id="IPR051802">
    <property type="entry name" value="YfhM-like"/>
</dbReference>
<proteinExistence type="inferred from homology"/>
<keyword evidence="2" id="KW-0732">Signal</keyword>
<dbReference type="InterPro" id="IPR001599">
    <property type="entry name" value="Macroglobln_a2"/>
</dbReference>
<dbReference type="Gene3D" id="2.60.40.3710">
    <property type="match status" value="1"/>
</dbReference>
<gene>
    <name evidence="7" type="ORF">NM961_07160</name>
</gene>
<dbReference type="PANTHER" id="PTHR40094">
    <property type="entry name" value="ALPHA-2-MACROGLOBULIN HOMOLOG"/>
    <property type="match status" value="1"/>
</dbReference>
<dbReference type="InterPro" id="IPR041462">
    <property type="entry name" value="Bact_A2M_MG6"/>
</dbReference>
<dbReference type="Pfam" id="PF17973">
    <property type="entry name" value="bMG10"/>
    <property type="match status" value="1"/>
</dbReference>
<dbReference type="Pfam" id="PF07703">
    <property type="entry name" value="A2M_BRD"/>
    <property type="match status" value="1"/>
</dbReference>
<evidence type="ECO:0000259" key="6">
    <source>
        <dbReference type="SMART" id="SM01360"/>
    </source>
</evidence>
<evidence type="ECO:0000259" key="5">
    <source>
        <dbReference type="SMART" id="SM01359"/>
    </source>
</evidence>
<comment type="caution">
    <text evidence="7">The sequence shown here is derived from an EMBL/GenBank/DDBJ whole genome shotgun (WGS) entry which is preliminary data.</text>
</comment>
<dbReference type="Pfam" id="PF00207">
    <property type="entry name" value="A2M"/>
    <property type="match status" value="1"/>
</dbReference>
<keyword evidence="4" id="KW-0472">Membrane</keyword>
<reference evidence="7" key="1">
    <citation type="submission" date="2022-07" db="EMBL/GenBank/DDBJ databases">
        <title>Tahibacter sp., a new gammaproteobacterium isolated from the silt sample collected at pig farm.</title>
        <authorList>
            <person name="Chen H."/>
        </authorList>
    </citation>
    <scope>NUCLEOTIDE SEQUENCE</scope>
    <source>
        <strain evidence="7">P2K</strain>
    </source>
</reference>
<evidence type="ECO:0000256" key="3">
    <source>
        <dbReference type="SAM" id="MobiDB-lite"/>
    </source>
</evidence>
<dbReference type="InterPro" id="IPR008930">
    <property type="entry name" value="Terpenoid_cyclase/PrenylTrfase"/>
</dbReference>
<feature type="transmembrane region" description="Helical" evidence="4">
    <location>
        <begin position="70"/>
        <end position="90"/>
    </location>
</feature>
<dbReference type="Pfam" id="PF01835">
    <property type="entry name" value="MG2"/>
    <property type="match status" value="1"/>
</dbReference>
<feature type="domain" description="Alpha-2-macroglobulin bait region" evidence="5">
    <location>
        <begin position="1099"/>
        <end position="1238"/>
    </location>
</feature>
<dbReference type="PANTHER" id="PTHR40094:SF1">
    <property type="entry name" value="UBIQUITIN DOMAIN-CONTAINING PROTEIN"/>
    <property type="match status" value="1"/>
</dbReference>
<dbReference type="InterPro" id="IPR041246">
    <property type="entry name" value="Bact_MG10"/>
</dbReference>
<evidence type="ECO:0000313" key="8">
    <source>
        <dbReference type="Proteomes" id="UP001165498"/>
    </source>
</evidence>
<dbReference type="Gene3D" id="2.60.40.1930">
    <property type="match status" value="1"/>
</dbReference>
<dbReference type="SMART" id="SM01359">
    <property type="entry name" value="A2M_N_2"/>
    <property type="match status" value="1"/>
</dbReference>
<keyword evidence="8" id="KW-1185">Reference proteome</keyword>
<organism evidence="7 8">
    <name type="scientific">Tahibacter harae</name>
    <dbReference type="NCBI Taxonomy" id="2963937"/>
    <lineage>
        <taxon>Bacteria</taxon>
        <taxon>Pseudomonadati</taxon>
        <taxon>Pseudomonadota</taxon>
        <taxon>Gammaproteobacteria</taxon>
        <taxon>Lysobacterales</taxon>
        <taxon>Rhodanobacteraceae</taxon>
        <taxon>Tahibacter</taxon>
    </lineage>
</organism>
<dbReference type="InterPro" id="IPR002890">
    <property type="entry name" value="MG2"/>
</dbReference>
<dbReference type="InterPro" id="IPR041203">
    <property type="entry name" value="Bact_A2M_MG5"/>
</dbReference>
<evidence type="ECO:0000256" key="1">
    <source>
        <dbReference type="ARBA" id="ARBA00010556"/>
    </source>
</evidence>
<evidence type="ECO:0000313" key="7">
    <source>
        <dbReference type="EMBL" id="MCQ4164486.1"/>
    </source>
</evidence>
<dbReference type="InterPro" id="IPR021868">
    <property type="entry name" value="Alpha_2_Macroglob_MG3"/>
</dbReference>
<keyword evidence="4" id="KW-0812">Transmembrane</keyword>
<dbReference type="Gene3D" id="1.50.10.20">
    <property type="match status" value="1"/>
</dbReference>
<keyword evidence="4" id="KW-1133">Transmembrane helix</keyword>
<feature type="transmembrane region" description="Helical" evidence="4">
    <location>
        <begin position="12"/>
        <end position="38"/>
    </location>
</feature>
<dbReference type="Pfam" id="PF17972">
    <property type="entry name" value="bMG5"/>
    <property type="match status" value="1"/>
</dbReference>
<evidence type="ECO:0000256" key="4">
    <source>
        <dbReference type="SAM" id="Phobius"/>
    </source>
</evidence>
<dbReference type="SUPFAM" id="SSF48239">
    <property type="entry name" value="Terpenoid cyclases/Protein prenyltransferases"/>
    <property type="match status" value="1"/>
</dbReference>
<protein>
    <submittedName>
        <fullName evidence="7">Alpha-2-macroglobulin</fullName>
    </submittedName>
</protein>
<sequence>MDLLRALARLPLLLIGGLWRLLAFVLRMVGLLLAVIFGRLSWQAPGWMLAGERAGLAGWNVVRRNPGRSATVLGSLAVLIGAGWFGYAAWRDRPRPPEPVAATLQLSAPALTDYESDPVTIHTLDLNFSQSVAPLALVGKEVTAGIELKPAVAGSWSWVSDRLLRFTPKEDWPVGQDYAGRFDKAVLFAPQVRIKDEGFEFATAPFTVTLVSSEFYQDPQDPALKKSIANLRFSHPVDSAAFEKRIALALLDPKGRKETQKFVVNYDKLKLNAWVHSAPLAGLPKDSTTLEYAIGKGVTAARGGSGSADEVTASVNVPGMYSLAVSGVEPTLVDNSQFEPEQVMLLNLSHAVGEKDINGATKAWLLPLHNPFAAAEQRDEVWNWAASEIDERVLKAAEPLNLQPVAAELDYSELQSFKYRADPGRYIYVRVNKGLRSFGGYALRENSNNVVQVPDYPRILRFMADGALLSLSGEKRIAVVSRNVPGMKLEIARVLPDQLQHLVTFNNGTFAAPELGAMSADKITERFEQKIAFQADDPTKAHYEGVDLAQYLDSGKRGVFLLKLRDYDPSSEPAPKAEGEEELSAPEESSGGEGEYSEYEGEGEGEGESGEYSELSDARFIVVTDLGLVVKKSLDGSLNVYVQSIAAGTPVDGASIEILGRNGQSLMRESSDADGHARFASVDAFTREKTPALFVVRKGEDLSFLPVGTYDRRLDLSRFDVGGIKNARSAGQLSAYLFSDRGLYRPGDTFHVGMIVRAADWTRDLSGVPLEAEILDARGLSVERRKLRLGEVGFEELAFTTQETSPTGTWTVNLSLVKDKDQTQLIGSTTVQVKEFLPDRMKATVHLSQEVVEGWIKPENLSARVSLQNLFGTPAQNRRVEATLTLSPSLPVFRSWPEHVFHDPQKAKEGYSEPLGELSTDENGIAEFPLDLAKYGTASYRLHLLAKGYEAEGGRSVSAETVSLVSSLDYLVGVKVIDNLDYVTRGAERRINLVAIDNQARRRAAEGLKAVLVERRYVSVLTKQDSGVYKYQSRMKEIPIKEEALNLPAAGMDFRLATEQPGDYALLIRNEKGETLNQVSYSVAGEANLARSLERNAELQLTLSKKDYAPGEEVEIAVRAPYAGSGLITIERDKVYAHAWFKAATTGSVQHIRVPADFEGNGYVNVQYVRDPSSAEIFMSPLSYGVVPFSVNRAARRNALAVNTPALIKPGDKLSMKVSSGGRARVAVFAVDEGILQVARYKLGDPLDHFFQKRMLEVSTSQILDLILPEFARLTGMAAPGGDADGLLGKHLNPFKKKRKPPVAWWSGIVDVDGERELSWTVPDDFNGKLRVMAISVSSDRIGRFEGSTTVRGDFVLSPNVPAMVAPGDEFEVSVGVANNLTGLNGKESTIALKLEPSAQVEAVDGAVQELKLGEMREGVALFRLRAKGEPGAATLKFSASSGDKSARQSVDLSVRPAAPYRTEVAVGSLGAGANAEVKPLRGMFEAHAEREANASYVPLVLGRGLSAYLSSFQHRCTEQLLSQAVPALVFDSRPEFGKLMRGNEHTTTAEAFRQLLAVLRSRQNDQGGFGLWVATAESQRFVSAYAVLYLLEAREHGWDVPRDLLDKANGYLNQLAADESDGSLYGLRERAFAIYLLTRQGVVTTNALASLRQRLQDRHADVWEKDIAAAYVAASLQLLKEEREALKLIVGPERLLTRTAEETGWQYARYHDPLIRDAVTLYLLAKHFPERAKALPPSGLQNIVKSLQNGRYNTLSSAMTILGLDAYARQIGELAKGKLGLAEVDRAGAAKPIGKDDGLVLHAEFSAAASALRVSNQAELNAWYSVNQTGFDREPPAQERKEGLEVIREFTNADGKAVSEVELGEEILVRLKIRSTRADGVGDAAIVDLLPGGFEVVQEIPAAPAPEDGESGESTDTAAARPTVGLASSTWMPDYADVRDDRVVIYGQATTDVREFVYRIKATNVGSFVVPPAYGESMYDRTVQAQSLGGRITVVKPK</sequence>
<dbReference type="EMBL" id="JANFQO010000005">
    <property type="protein sequence ID" value="MCQ4164486.1"/>
    <property type="molecule type" value="Genomic_DNA"/>
</dbReference>
<feature type="domain" description="Alpha-2-macroglobulin" evidence="6">
    <location>
        <begin position="1303"/>
        <end position="1395"/>
    </location>
</feature>
<comment type="similarity">
    <text evidence="1">Belongs to the protease inhibitor I39 (alpha-2-macroglobulin) family. Bacterial alpha-2-macroglobulin subfamily.</text>
</comment>
<name>A0ABT1QQC2_9GAMM</name>
<feature type="compositionally biased region" description="Acidic residues" evidence="3">
    <location>
        <begin position="595"/>
        <end position="611"/>
    </location>
</feature>